<evidence type="ECO:0000313" key="3">
    <source>
        <dbReference type="EMBL" id="KAF9820382.1"/>
    </source>
</evidence>
<name>A0A8H7P9Q5_9APHY</name>
<evidence type="ECO:0000256" key="1">
    <source>
        <dbReference type="ARBA" id="ARBA00004123"/>
    </source>
</evidence>
<reference evidence="3" key="1">
    <citation type="submission" date="2020-11" db="EMBL/GenBank/DDBJ databases">
        <authorList>
            <person name="Koelle M."/>
            <person name="Horta M.A.C."/>
            <person name="Nowrousian M."/>
            <person name="Ohm R.A."/>
            <person name="Benz P."/>
            <person name="Pilgard A."/>
        </authorList>
    </citation>
    <scope>NUCLEOTIDE SEQUENCE</scope>
    <source>
        <strain evidence="3">FPRL280</strain>
    </source>
</reference>
<protein>
    <submittedName>
        <fullName evidence="3">Uncharacterized protein</fullName>
    </submittedName>
</protein>
<comment type="caution">
    <text evidence="3">The sequence shown here is derived from an EMBL/GenBank/DDBJ whole genome shotgun (WGS) entry which is preliminary data.</text>
</comment>
<evidence type="ECO:0000256" key="2">
    <source>
        <dbReference type="ARBA" id="ARBA00023242"/>
    </source>
</evidence>
<reference evidence="3" key="2">
    <citation type="journal article" name="Front. Microbiol.">
        <title>Degradative Capacity of Two Strains of Rhodonia placenta: From Phenotype to Genotype.</title>
        <authorList>
            <person name="Kolle M."/>
            <person name="Horta M.A.C."/>
            <person name="Nowrousian M."/>
            <person name="Ohm R.A."/>
            <person name="Benz J.P."/>
            <person name="Pilgard A."/>
        </authorList>
    </citation>
    <scope>NUCLEOTIDE SEQUENCE</scope>
    <source>
        <strain evidence="3">FPRL280</strain>
    </source>
</reference>
<dbReference type="InterPro" id="IPR021858">
    <property type="entry name" value="Fun_TF"/>
</dbReference>
<sequence>MAYPSENPVLAANLQFILHRNRGSEMAVESLRMALLGIAAVHQSFLLSRQGVCNGEGGADDCMQLAYSFRTKAKHSLYAACNTVDGARDDATLAAATGIILIDIFSGGQGWGKTLTLAKTLVNMRGGPAVLLARSLQSKHNTVTGVSRARLLLETVAVYELFGCLSTGQEPTLLSPHTSSWWLDHANAEDVTSHVEKVFGMSRQLVPLLARITSFVSQALRNRSKVREYSPDESAVESEDVERARMLYSLLENWTRAPTDVVPSRVRMGDNIYTNLAQVILLRDVLGLAPDDPLVQQHANTILNGCADCGQSTMGVDLNWPLIIAGCQMFGADRPRVLNIFDQFRYVRCYEVETSEHIVLQVWKRLDEELPGADWRSVMRDLKLDVLIL</sequence>
<dbReference type="Proteomes" id="UP000639403">
    <property type="component" value="Unassembled WGS sequence"/>
</dbReference>
<dbReference type="AlphaFoldDB" id="A0A8H7P9Q5"/>
<gene>
    <name evidence="3" type="ORF">IEO21_01391</name>
</gene>
<dbReference type="PANTHER" id="PTHR37534:SF20">
    <property type="entry name" value="PRO1A C6 ZINK-FINGER PROTEIN"/>
    <property type="match status" value="1"/>
</dbReference>
<comment type="subcellular location">
    <subcellularLocation>
        <location evidence="1">Nucleus</location>
    </subcellularLocation>
</comment>
<dbReference type="GO" id="GO:0005634">
    <property type="term" value="C:nucleus"/>
    <property type="evidence" value="ECO:0007669"/>
    <property type="project" value="UniProtKB-SubCell"/>
</dbReference>
<proteinExistence type="predicted"/>
<keyword evidence="2" id="KW-0539">Nucleus</keyword>
<accession>A0A8H7P9Q5</accession>
<dbReference type="PANTHER" id="PTHR37534">
    <property type="entry name" value="TRANSCRIPTIONAL ACTIVATOR PROTEIN UGA3"/>
    <property type="match status" value="1"/>
</dbReference>
<dbReference type="EMBL" id="JADOXO010000010">
    <property type="protein sequence ID" value="KAF9820382.1"/>
    <property type="molecule type" value="Genomic_DNA"/>
</dbReference>
<dbReference type="Pfam" id="PF11951">
    <property type="entry name" value="Fungal_trans_2"/>
    <property type="match status" value="1"/>
</dbReference>
<organism evidence="3 4">
    <name type="scientific">Rhodonia placenta</name>
    <dbReference type="NCBI Taxonomy" id="104341"/>
    <lineage>
        <taxon>Eukaryota</taxon>
        <taxon>Fungi</taxon>
        <taxon>Dikarya</taxon>
        <taxon>Basidiomycota</taxon>
        <taxon>Agaricomycotina</taxon>
        <taxon>Agaricomycetes</taxon>
        <taxon>Polyporales</taxon>
        <taxon>Adustoporiaceae</taxon>
        <taxon>Rhodonia</taxon>
    </lineage>
</organism>
<evidence type="ECO:0000313" key="4">
    <source>
        <dbReference type="Proteomes" id="UP000639403"/>
    </source>
</evidence>